<evidence type="ECO:0000313" key="5">
    <source>
        <dbReference type="Proteomes" id="UP000250140"/>
    </source>
</evidence>
<evidence type="ECO:0000259" key="3">
    <source>
        <dbReference type="Pfam" id="PF00857"/>
    </source>
</evidence>
<feature type="domain" description="Isochorismatase-like" evidence="3">
    <location>
        <begin position="234"/>
        <end position="313"/>
    </location>
</feature>
<dbReference type="GO" id="GO:0016787">
    <property type="term" value="F:hydrolase activity"/>
    <property type="evidence" value="ECO:0007669"/>
    <property type="project" value="UniProtKB-KW"/>
</dbReference>
<dbReference type="InterPro" id="IPR036380">
    <property type="entry name" value="Isochorismatase-like_sf"/>
</dbReference>
<keyword evidence="2" id="KW-0378">Hydrolase</keyword>
<dbReference type="InterPro" id="IPR050272">
    <property type="entry name" value="Isochorismatase-like_hydrls"/>
</dbReference>
<proteinExistence type="inferred from homology"/>
<sequence length="340" mass="37010">MSHSETPSYHRRAVIGNASNFWLHSTRTGFDLTHPSNPAATEPGPRLRLRTTITPITLSPVKTALVIIDMQNFFLSPSFGRAKGAGHAATEKLLEFAIPAARKAGIRIIWLNWGLTDEEVQNMPPAIKRAFGFEAIAETSEEASTGTMNEDPFAEKANGVGVDKHGNVRFHGGHALLENGKDGRIYKGLGSPCGLVTLSSGKTIDAGRLLMRDTWNAALYPPLDAVFEEGSKLTNTPDVWIHKNRMSGMWGSSTMCQEFLEEHGIKSLLFAGVNTDQCVSGTFTDAFSKGYDCILLSDACGTTSPAFSQECIEFNAAKTWGFLMTSEELAKGTKEMEKET</sequence>
<evidence type="ECO:0000313" key="4">
    <source>
        <dbReference type="EMBL" id="OCL06632.1"/>
    </source>
</evidence>
<organism evidence="4 5">
    <name type="scientific">Glonium stellatum</name>
    <dbReference type="NCBI Taxonomy" id="574774"/>
    <lineage>
        <taxon>Eukaryota</taxon>
        <taxon>Fungi</taxon>
        <taxon>Dikarya</taxon>
        <taxon>Ascomycota</taxon>
        <taxon>Pezizomycotina</taxon>
        <taxon>Dothideomycetes</taxon>
        <taxon>Pleosporomycetidae</taxon>
        <taxon>Gloniales</taxon>
        <taxon>Gloniaceae</taxon>
        <taxon>Glonium</taxon>
    </lineage>
</organism>
<dbReference type="InterPro" id="IPR000868">
    <property type="entry name" value="Isochorismatase-like_dom"/>
</dbReference>
<protein>
    <submittedName>
        <fullName evidence="4">Isochorismatase family protein</fullName>
    </submittedName>
</protein>
<dbReference type="EMBL" id="KV750018">
    <property type="protein sequence ID" value="OCL06632.1"/>
    <property type="molecule type" value="Genomic_DNA"/>
</dbReference>
<accession>A0A8E2JRD5</accession>
<comment type="similarity">
    <text evidence="1">Belongs to the isochorismatase family.</text>
</comment>
<name>A0A8E2JRD5_9PEZI</name>
<keyword evidence="5" id="KW-1185">Reference proteome</keyword>
<dbReference type="Proteomes" id="UP000250140">
    <property type="component" value="Unassembled WGS sequence"/>
</dbReference>
<dbReference type="PANTHER" id="PTHR43540:SF9">
    <property type="entry name" value="FAMILY HYDROLASE, PUTATIVE (AFU_ORTHOLOGUE AFUA_2G08700)-RELATED"/>
    <property type="match status" value="1"/>
</dbReference>
<dbReference type="Pfam" id="PF00857">
    <property type="entry name" value="Isochorismatase"/>
    <property type="match status" value="1"/>
</dbReference>
<evidence type="ECO:0000256" key="1">
    <source>
        <dbReference type="ARBA" id="ARBA00006336"/>
    </source>
</evidence>
<dbReference type="Gene3D" id="3.40.50.850">
    <property type="entry name" value="Isochorismatase-like"/>
    <property type="match status" value="1"/>
</dbReference>
<dbReference type="PANTHER" id="PTHR43540">
    <property type="entry name" value="PEROXYUREIDOACRYLATE/UREIDOACRYLATE AMIDOHYDROLASE-RELATED"/>
    <property type="match status" value="1"/>
</dbReference>
<dbReference type="AlphaFoldDB" id="A0A8E2JRD5"/>
<evidence type="ECO:0000256" key="2">
    <source>
        <dbReference type="ARBA" id="ARBA00022801"/>
    </source>
</evidence>
<dbReference type="OrthoDB" id="167809at2759"/>
<reference evidence="4 5" key="1">
    <citation type="journal article" date="2016" name="Nat. Commun.">
        <title>Ectomycorrhizal ecology is imprinted in the genome of the dominant symbiotic fungus Cenococcum geophilum.</title>
        <authorList>
            <consortium name="DOE Joint Genome Institute"/>
            <person name="Peter M."/>
            <person name="Kohler A."/>
            <person name="Ohm R.A."/>
            <person name="Kuo A."/>
            <person name="Krutzmann J."/>
            <person name="Morin E."/>
            <person name="Arend M."/>
            <person name="Barry K.W."/>
            <person name="Binder M."/>
            <person name="Choi C."/>
            <person name="Clum A."/>
            <person name="Copeland A."/>
            <person name="Grisel N."/>
            <person name="Haridas S."/>
            <person name="Kipfer T."/>
            <person name="LaButti K."/>
            <person name="Lindquist E."/>
            <person name="Lipzen A."/>
            <person name="Maire R."/>
            <person name="Meier B."/>
            <person name="Mihaltcheva S."/>
            <person name="Molinier V."/>
            <person name="Murat C."/>
            <person name="Poggeler S."/>
            <person name="Quandt C.A."/>
            <person name="Sperisen C."/>
            <person name="Tritt A."/>
            <person name="Tisserant E."/>
            <person name="Crous P.W."/>
            <person name="Henrissat B."/>
            <person name="Nehls U."/>
            <person name="Egli S."/>
            <person name="Spatafora J.W."/>
            <person name="Grigoriev I.V."/>
            <person name="Martin F.M."/>
        </authorList>
    </citation>
    <scope>NUCLEOTIDE SEQUENCE [LARGE SCALE GENOMIC DNA]</scope>
    <source>
        <strain evidence="4 5">CBS 207.34</strain>
    </source>
</reference>
<gene>
    <name evidence="4" type="ORF">AOQ84DRAFT_355378</name>
</gene>
<dbReference type="SUPFAM" id="SSF52499">
    <property type="entry name" value="Isochorismatase-like hydrolases"/>
    <property type="match status" value="1"/>
</dbReference>